<keyword evidence="1" id="KW-0175">Coiled coil</keyword>
<dbReference type="InterPro" id="IPR049467">
    <property type="entry name" value="UBAP-1-like_UBA2"/>
</dbReference>
<name>A0A2K5QUZ4_CEBIM</name>
<evidence type="ECO:0000256" key="1">
    <source>
        <dbReference type="SAM" id="Coils"/>
    </source>
</evidence>
<dbReference type="Ensembl" id="ENSCCAT00000037200.1">
    <property type="protein sequence ID" value="ENSCCAP00000019716.1"/>
    <property type="gene ID" value="ENSCCAG00000027690.1"/>
</dbReference>
<organism evidence="5 6">
    <name type="scientific">Cebus imitator</name>
    <name type="common">Panamanian white-faced capuchin</name>
    <name type="synonym">Cebus capucinus imitator</name>
    <dbReference type="NCBI Taxonomy" id="2715852"/>
    <lineage>
        <taxon>Eukaryota</taxon>
        <taxon>Metazoa</taxon>
        <taxon>Chordata</taxon>
        <taxon>Craniata</taxon>
        <taxon>Vertebrata</taxon>
        <taxon>Euteleostomi</taxon>
        <taxon>Mammalia</taxon>
        <taxon>Eutheria</taxon>
        <taxon>Euarchontoglires</taxon>
        <taxon>Primates</taxon>
        <taxon>Haplorrhini</taxon>
        <taxon>Platyrrhini</taxon>
        <taxon>Cebidae</taxon>
        <taxon>Cebinae</taxon>
        <taxon>Cebus</taxon>
    </lineage>
</organism>
<dbReference type="GeneTree" id="ENSGT00390000008092"/>
<sequence>MASKKLGADFHGTFSYLDDVPFKIGDKFKTPAKVGLPIGFSLPDCLQVVREVQYDFSLEKKTIEWAEEIKKIQEAKREAKLKIAEAEAKVNSKSGPEGDSKMSFSKTHSTATMPPPINPILASLQHNSILTPTRVSSSATKQKVLSPPHIKADFNLADFECEEDPFDNLELKTIDEKEELRNILVGTTGPIMAQLLDNNLPRGGSGSVLQDEEVLASLERVTLDFKPLHKPNGFITLPQLGNCEKMSLSSKVSLPPIPAVSNIKSLSFPKLDSDDSNQKTAKLASTFHSTSCLRNGMFQNSLKPSTQSSASELNGHHTLGLSALNLDSGTEMPSLSVLSVCTEESSPPNTGPTILDYLFAHGQLCEKGFDPLLVEEALEMHQCSEEKMMEFLQLMSKFKEMGFELKDIKEVLLLHNNDQDNALEDLMARAGAS</sequence>
<dbReference type="PROSITE" id="PS50030">
    <property type="entry name" value="UBA"/>
    <property type="match status" value="1"/>
</dbReference>
<accession>A0A2K5QUZ4</accession>
<dbReference type="AlphaFoldDB" id="A0A2K5QUZ4"/>
<dbReference type="InterPro" id="IPR042575">
    <property type="entry name" value="UBAP1_C"/>
</dbReference>
<dbReference type="InterPro" id="IPR023340">
    <property type="entry name" value="UMA"/>
</dbReference>
<dbReference type="GO" id="GO:0043162">
    <property type="term" value="P:ubiquitin-dependent protein catabolic process via the multivesicular body sorting pathway"/>
    <property type="evidence" value="ECO:0007669"/>
    <property type="project" value="InterPro"/>
</dbReference>
<reference evidence="5" key="2">
    <citation type="submission" date="2025-09" db="UniProtKB">
        <authorList>
            <consortium name="Ensembl"/>
        </authorList>
    </citation>
    <scope>IDENTIFICATION</scope>
</reference>
<feature type="coiled-coil region" evidence="1">
    <location>
        <begin position="58"/>
        <end position="89"/>
    </location>
</feature>
<dbReference type="Proteomes" id="UP000233040">
    <property type="component" value="Unassembled WGS sequence"/>
</dbReference>
<dbReference type="PANTHER" id="PTHR15960:SF2">
    <property type="entry name" value="UBIQUITIN-ASSOCIATED PROTEIN 1"/>
    <property type="match status" value="1"/>
</dbReference>
<dbReference type="PROSITE" id="PS51497">
    <property type="entry name" value="UMA"/>
    <property type="match status" value="1"/>
</dbReference>
<dbReference type="InterPro" id="IPR038870">
    <property type="entry name" value="UBAP1"/>
</dbReference>
<dbReference type="GO" id="GO:0000813">
    <property type="term" value="C:ESCRT I complex"/>
    <property type="evidence" value="ECO:0007669"/>
    <property type="project" value="InterPro"/>
</dbReference>
<evidence type="ECO:0000313" key="5">
    <source>
        <dbReference type="Ensembl" id="ENSCCAP00000019716.1"/>
    </source>
</evidence>
<feature type="compositionally biased region" description="Basic and acidic residues" evidence="2">
    <location>
        <begin position="89"/>
        <end position="100"/>
    </location>
</feature>
<evidence type="ECO:0000259" key="3">
    <source>
        <dbReference type="PROSITE" id="PS50030"/>
    </source>
</evidence>
<feature type="domain" description="UBA" evidence="3">
    <location>
        <begin position="382"/>
        <end position="429"/>
    </location>
</feature>
<dbReference type="PANTHER" id="PTHR15960">
    <property type="entry name" value="LD44032P"/>
    <property type="match status" value="1"/>
</dbReference>
<proteinExistence type="predicted"/>
<dbReference type="CDD" id="cd14316">
    <property type="entry name" value="UBA2_UBAP1_like"/>
    <property type="match status" value="1"/>
</dbReference>
<dbReference type="Gene3D" id="1.20.120.1920">
    <property type="entry name" value="UBAP1 SOUBA domain"/>
    <property type="match status" value="1"/>
</dbReference>
<evidence type="ECO:0000313" key="6">
    <source>
        <dbReference type="Proteomes" id="UP000233040"/>
    </source>
</evidence>
<evidence type="ECO:0000259" key="4">
    <source>
        <dbReference type="PROSITE" id="PS51497"/>
    </source>
</evidence>
<dbReference type="InterPro" id="IPR015940">
    <property type="entry name" value="UBA"/>
</dbReference>
<dbReference type="GO" id="GO:0043130">
    <property type="term" value="F:ubiquitin binding"/>
    <property type="evidence" value="ECO:0007669"/>
    <property type="project" value="InterPro"/>
</dbReference>
<dbReference type="Pfam" id="PF21267">
    <property type="entry name" value="UBAP-1_UBA2"/>
    <property type="match status" value="1"/>
</dbReference>
<protein>
    <submittedName>
        <fullName evidence="5">Ubiquitin associated protein 1</fullName>
    </submittedName>
</protein>
<feature type="domain" description="UMA" evidence="4">
    <location>
        <begin position="17"/>
        <end position="63"/>
    </location>
</feature>
<keyword evidence="6" id="KW-1185">Reference proteome</keyword>
<evidence type="ECO:0000256" key="2">
    <source>
        <dbReference type="SAM" id="MobiDB-lite"/>
    </source>
</evidence>
<gene>
    <name evidence="5" type="primary">UBAP1</name>
</gene>
<feature type="region of interest" description="Disordered" evidence="2">
    <location>
        <begin position="89"/>
        <end position="110"/>
    </location>
</feature>
<reference evidence="5" key="1">
    <citation type="submission" date="2025-08" db="UniProtKB">
        <authorList>
            <consortium name="Ensembl"/>
        </authorList>
    </citation>
    <scope>IDENTIFICATION</scope>
</reference>